<evidence type="ECO:0000313" key="3">
    <source>
        <dbReference type="Proteomes" id="UP001341444"/>
    </source>
</evidence>
<feature type="transmembrane region" description="Helical" evidence="1">
    <location>
        <begin position="5"/>
        <end position="25"/>
    </location>
</feature>
<sequence>MKVKIWKYFCTTFILWIFIAWFNIYMHRQGTEFSMVLNEAFFPLLSGLGLTVTCSIFIFLFVKIKKKVAVILLVLALVISICLTIFCAISGWNEYSHYNEKNIEVVHATITMKHKDTAGKGVDYYIYLNNDKKGYLIDSYIYDQIKEGDKIYVRFLKVSKNDKRLINLTDENGYYFFKIK</sequence>
<gene>
    <name evidence="2" type="ORF">P4T90_20640</name>
</gene>
<dbReference type="EMBL" id="JARMAB010000032">
    <property type="protein sequence ID" value="MED1205458.1"/>
    <property type="molecule type" value="Genomic_DNA"/>
</dbReference>
<reference evidence="2 3" key="1">
    <citation type="submission" date="2023-03" db="EMBL/GenBank/DDBJ databases">
        <title>Bacillus Genome Sequencing.</title>
        <authorList>
            <person name="Dunlap C."/>
        </authorList>
    </citation>
    <scope>NUCLEOTIDE SEQUENCE [LARGE SCALE GENOMIC DNA]</scope>
    <source>
        <strain evidence="2 3">B-23453</strain>
    </source>
</reference>
<keyword evidence="1" id="KW-0472">Membrane</keyword>
<dbReference type="Proteomes" id="UP001341444">
    <property type="component" value="Unassembled WGS sequence"/>
</dbReference>
<keyword evidence="1" id="KW-1133">Transmembrane helix</keyword>
<evidence type="ECO:0000256" key="1">
    <source>
        <dbReference type="SAM" id="Phobius"/>
    </source>
</evidence>
<evidence type="ECO:0000313" key="2">
    <source>
        <dbReference type="EMBL" id="MED1205458.1"/>
    </source>
</evidence>
<feature type="transmembrane region" description="Helical" evidence="1">
    <location>
        <begin position="69"/>
        <end position="92"/>
    </location>
</feature>
<feature type="transmembrane region" description="Helical" evidence="1">
    <location>
        <begin position="40"/>
        <end position="62"/>
    </location>
</feature>
<keyword evidence="3" id="KW-1185">Reference proteome</keyword>
<dbReference type="RefSeq" id="WP_066263149.1">
    <property type="nucleotide sequence ID" value="NZ_JARMAB010000032.1"/>
</dbReference>
<accession>A0ABU6MM69</accession>
<comment type="caution">
    <text evidence="2">The sequence shown here is derived from an EMBL/GenBank/DDBJ whole genome shotgun (WGS) entry which is preliminary data.</text>
</comment>
<name>A0ABU6MM69_9BACI</name>
<proteinExistence type="predicted"/>
<organism evidence="2 3">
    <name type="scientific">Heyndrickxia acidicola</name>
    <dbReference type="NCBI Taxonomy" id="209389"/>
    <lineage>
        <taxon>Bacteria</taxon>
        <taxon>Bacillati</taxon>
        <taxon>Bacillota</taxon>
        <taxon>Bacilli</taxon>
        <taxon>Bacillales</taxon>
        <taxon>Bacillaceae</taxon>
        <taxon>Heyndrickxia</taxon>
    </lineage>
</organism>
<protein>
    <submittedName>
        <fullName evidence="2">Uncharacterized protein</fullName>
    </submittedName>
</protein>
<keyword evidence="1" id="KW-0812">Transmembrane</keyword>